<organism evidence="2 3">
    <name type="scientific">Vagococcus coleopterorum</name>
    <dbReference type="NCBI Taxonomy" id="2714946"/>
    <lineage>
        <taxon>Bacteria</taxon>
        <taxon>Bacillati</taxon>
        <taxon>Bacillota</taxon>
        <taxon>Bacilli</taxon>
        <taxon>Lactobacillales</taxon>
        <taxon>Enterococcaceae</taxon>
        <taxon>Vagococcus</taxon>
    </lineage>
</organism>
<reference evidence="2 3" key="1">
    <citation type="submission" date="2020-03" db="EMBL/GenBank/DDBJ databases">
        <title>Vagococcus sp. nov., isolated from beetles.</title>
        <authorList>
            <person name="Hyun D.-W."/>
            <person name="Bae J.-W."/>
        </authorList>
    </citation>
    <scope>NUCLEOTIDE SEQUENCE [LARGE SCALE GENOMIC DNA]</scope>
    <source>
        <strain evidence="2 3">HDW17A</strain>
    </source>
</reference>
<feature type="transmembrane region" description="Helical" evidence="1">
    <location>
        <begin position="12"/>
        <end position="30"/>
    </location>
</feature>
<accession>A0A6G8ANU3</accession>
<dbReference type="InterPro" id="IPR005325">
    <property type="entry name" value="DUF308_memb"/>
</dbReference>
<gene>
    <name evidence="2" type="ORF">G7081_06450</name>
</gene>
<dbReference type="AlphaFoldDB" id="A0A6G8ANU3"/>
<feature type="transmembrane region" description="Helical" evidence="1">
    <location>
        <begin position="36"/>
        <end position="54"/>
    </location>
</feature>
<keyword evidence="1" id="KW-0812">Transmembrane</keyword>
<dbReference type="PANTHER" id="PTHR34989:SF1">
    <property type="entry name" value="PROTEIN HDED"/>
    <property type="match status" value="1"/>
</dbReference>
<keyword evidence="1" id="KW-1133">Transmembrane helix</keyword>
<feature type="transmembrane region" description="Helical" evidence="1">
    <location>
        <begin position="126"/>
        <end position="147"/>
    </location>
</feature>
<dbReference type="InterPro" id="IPR052712">
    <property type="entry name" value="Acid_resist_chaperone_HdeD"/>
</dbReference>
<proteinExistence type="predicted"/>
<name>A0A6G8ANU3_9ENTE</name>
<dbReference type="Proteomes" id="UP000500890">
    <property type="component" value="Chromosome"/>
</dbReference>
<evidence type="ECO:0000256" key="1">
    <source>
        <dbReference type="SAM" id="Phobius"/>
    </source>
</evidence>
<dbReference type="KEGG" id="vah:G7081_06450"/>
<dbReference type="GO" id="GO:0005886">
    <property type="term" value="C:plasma membrane"/>
    <property type="evidence" value="ECO:0007669"/>
    <property type="project" value="TreeGrafter"/>
</dbReference>
<evidence type="ECO:0000313" key="2">
    <source>
        <dbReference type="EMBL" id="QIL46741.1"/>
    </source>
</evidence>
<dbReference type="PANTHER" id="PTHR34989">
    <property type="entry name" value="PROTEIN HDED"/>
    <property type="match status" value="1"/>
</dbReference>
<dbReference type="Pfam" id="PF03729">
    <property type="entry name" value="DUF308"/>
    <property type="match status" value="2"/>
</dbReference>
<keyword evidence="3" id="KW-1185">Reference proteome</keyword>
<feature type="transmembrane region" description="Helical" evidence="1">
    <location>
        <begin position="94"/>
        <end position="114"/>
    </location>
</feature>
<feature type="transmembrane region" description="Helical" evidence="1">
    <location>
        <begin position="153"/>
        <end position="170"/>
    </location>
</feature>
<dbReference type="RefSeq" id="WP_166008129.1">
    <property type="nucleotide sequence ID" value="NZ_CP049886.1"/>
</dbReference>
<protein>
    <recommendedName>
        <fullName evidence="4">Acid-resistance membrane protein</fullName>
    </recommendedName>
</protein>
<keyword evidence="1" id="KW-0472">Membrane</keyword>
<sequence length="180" mass="20090">MKNILDQLRNYSLTRSIIYIVLGIVILFAPLAVKKVLFYLISAYLGFFGIMNLVTAFKRKQETGNLFGIEFIIGAMLILLAIINIVFMDLITKSIPIILGVLLILNALIQLSLGASIKEVNPKYRLTIIIYSVMVLIAGITLIFNPFGTDTTMLRVFGTVLVVMGAAELLNHYTKDQYLL</sequence>
<dbReference type="EMBL" id="CP049886">
    <property type="protein sequence ID" value="QIL46741.1"/>
    <property type="molecule type" value="Genomic_DNA"/>
</dbReference>
<evidence type="ECO:0000313" key="3">
    <source>
        <dbReference type="Proteomes" id="UP000500890"/>
    </source>
</evidence>
<evidence type="ECO:0008006" key="4">
    <source>
        <dbReference type="Google" id="ProtNLM"/>
    </source>
</evidence>
<feature type="transmembrane region" description="Helical" evidence="1">
    <location>
        <begin position="66"/>
        <end position="88"/>
    </location>
</feature>